<dbReference type="EMBL" id="JAYMYS010000005">
    <property type="protein sequence ID" value="KAK7391361.1"/>
    <property type="molecule type" value="Genomic_DNA"/>
</dbReference>
<accession>A0AAN9S8P3</accession>
<evidence type="ECO:0000313" key="2">
    <source>
        <dbReference type="EMBL" id="KAK7391361.1"/>
    </source>
</evidence>
<feature type="signal peptide" evidence="1">
    <location>
        <begin position="1"/>
        <end position="28"/>
    </location>
</feature>
<protein>
    <recommendedName>
        <fullName evidence="4">Secreted protein</fullName>
    </recommendedName>
</protein>
<dbReference type="Proteomes" id="UP001386955">
    <property type="component" value="Unassembled WGS sequence"/>
</dbReference>
<organism evidence="2 3">
    <name type="scientific">Psophocarpus tetragonolobus</name>
    <name type="common">Winged bean</name>
    <name type="synonym">Dolichos tetragonolobus</name>
    <dbReference type="NCBI Taxonomy" id="3891"/>
    <lineage>
        <taxon>Eukaryota</taxon>
        <taxon>Viridiplantae</taxon>
        <taxon>Streptophyta</taxon>
        <taxon>Embryophyta</taxon>
        <taxon>Tracheophyta</taxon>
        <taxon>Spermatophyta</taxon>
        <taxon>Magnoliopsida</taxon>
        <taxon>eudicotyledons</taxon>
        <taxon>Gunneridae</taxon>
        <taxon>Pentapetalae</taxon>
        <taxon>rosids</taxon>
        <taxon>fabids</taxon>
        <taxon>Fabales</taxon>
        <taxon>Fabaceae</taxon>
        <taxon>Papilionoideae</taxon>
        <taxon>50 kb inversion clade</taxon>
        <taxon>NPAAA clade</taxon>
        <taxon>indigoferoid/millettioid clade</taxon>
        <taxon>Phaseoleae</taxon>
        <taxon>Psophocarpus</taxon>
    </lineage>
</organism>
<keyword evidence="3" id="KW-1185">Reference proteome</keyword>
<proteinExistence type="predicted"/>
<keyword evidence="1" id="KW-0732">Signal</keyword>
<gene>
    <name evidence="2" type="ORF">VNO78_19776</name>
</gene>
<comment type="caution">
    <text evidence="2">The sequence shown here is derived from an EMBL/GenBank/DDBJ whole genome shotgun (WGS) entry which is preliminary data.</text>
</comment>
<evidence type="ECO:0000256" key="1">
    <source>
        <dbReference type="SAM" id="SignalP"/>
    </source>
</evidence>
<evidence type="ECO:0000313" key="3">
    <source>
        <dbReference type="Proteomes" id="UP001386955"/>
    </source>
</evidence>
<reference evidence="2 3" key="1">
    <citation type="submission" date="2024-01" db="EMBL/GenBank/DDBJ databases">
        <title>The genomes of 5 underutilized Papilionoideae crops provide insights into root nodulation and disease resistanc.</title>
        <authorList>
            <person name="Jiang F."/>
        </authorList>
    </citation>
    <scope>NUCLEOTIDE SEQUENCE [LARGE SCALE GENOMIC DNA]</scope>
    <source>
        <strain evidence="2">DUOXIRENSHENG_FW03</strain>
        <tissue evidence="2">Leaves</tissue>
    </source>
</reference>
<evidence type="ECO:0008006" key="4">
    <source>
        <dbReference type="Google" id="ProtNLM"/>
    </source>
</evidence>
<feature type="chain" id="PRO_5042930483" description="Secreted protein" evidence="1">
    <location>
        <begin position="29"/>
        <end position="140"/>
    </location>
</feature>
<name>A0AAN9S8P3_PSOTE</name>
<dbReference type="AlphaFoldDB" id="A0AAN9S8P3"/>
<sequence length="140" mass="15197">MVYATSLMQASWLARGRWLVHIACQVDGALLVDVACLASGCCLPGAQCLVHDAYLMHVACLVHVTYLAGTHDLTGARGLLEQLATAKLVKHRSTVTILHELFFLGTLIIPEKLSLNNVRKATCSRVSFDLSASSSDNNFR</sequence>